<dbReference type="InterPro" id="IPR013783">
    <property type="entry name" value="Ig-like_fold"/>
</dbReference>
<feature type="non-terminal residue" evidence="3">
    <location>
        <position position="1"/>
    </location>
</feature>
<feature type="domain" description="SpaA-like prealbumin fold" evidence="2">
    <location>
        <begin position="41"/>
        <end position="80"/>
    </location>
</feature>
<dbReference type="Gene3D" id="2.60.40.10">
    <property type="entry name" value="Immunoglobulins"/>
    <property type="match status" value="2"/>
</dbReference>
<proteinExistence type="predicted"/>
<reference evidence="3" key="1">
    <citation type="submission" date="2020-10" db="EMBL/GenBank/DDBJ databases">
        <authorList>
            <person name="Gilroy R."/>
        </authorList>
    </citation>
    <scope>NUCLEOTIDE SEQUENCE</scope>
    <source>
        <strain evidence="3">ChiHecec3B27-6122</strain>
    </source>
</reference>
<evidence type="ECO:0000313" key="3">
    <source>
        <dbReference type="EMBL" id="HIS97955.1"/>
    </source>
</evidence>
<gene>
    <name evidence="3" type="ORF">IAD42_08275</name>
</gene>
<reference evidence="3" key="2">
    <citation type="journal article" date="2021" name="PeerJ">
        <title>Extensive microbial diversity within the chicken gut microbiome revealed by metagenomics and culture.</title>
        <authorList>
            <person name="Gilroy R."/>
            <person name="Ravi A."/>
            <person name="Getino M."/>
            <person name="Pursley I."/>
            <person name="Horton D.L."/>
            <person name="Alikhan N.F."/>
            <person name="Baker D."/>
            <person name="Gharbi K."/>
            <person name="Hall N."/>
            <person name="Watson M."/>
            <person name="Adriaenssens E.M."/>
            <person name="Foster-Nyarko E."/>
            <person name="Jarju S."/>
            <person name="Secka A."/>
            <person name="Antonio M."/>
            <person name="Oren A."/>
            <person name="Chaudhuri R.R."/>
            <person name="La Ragione R."/>
            <person name="Hildebrand F."/>
            <person name="Pallen M.J."/>
        </authorList>
    </citation>
    <scope>NUCLEOTIDE SEQUENCE</scope>
    <source>
        <strain evidence="3">ChiHecec3B27-6122</strain>
    </source>
</reference>
<comment type="caution">
    <text evidence="3">The sequence shown here is derived from an EMBL/GenBank/DDBJ whole genome shotgun (WGS) entry which is preliminary data.</text>
</comment>
<keyword evidence="1" id="KW-1133">Transmembrane helix</keyword>
<feature type="domain" description="SpaA-like prealbumin fold" evidence="2">
    <location>
        <begin position="97"/>
        <end position="182"/>
    </location>
</feature>
<dbReference type="Pfam" id="PF17802">
    <property type="entry name" value="SpaA"/>
    <property type="match status" value="2"/>
</dbReference>
<dbReference type="Proteomes" id="UP000886876">
    <property type="component" value="Unassembled WGS sequence"/>
</dbReference>
<evidence type="ECO:0000256" key="1">
    <source>
        <dbReference type="SAM" id="Phobius"/>
    </source>
</evidence>
<evidence type="ECO:0000259" key="2">
    <source>
        <dbReference type="Pfam" id="PF17802"/>
    </source>
</evidence>
<dbReference type="InterPro" id="IPR041033">
    <property type="entry name" value="SpaA_PFL_dom_1"/>
</dbReference>
<sequence length="233" mass="25505">EARRKRQSLVRCAVWPVPQRRRRAHRGERALDGDLRRGRSFVFENLPVGDYIVRELTAPTGYVLDETAYYVEITTDGEVCVVENEAGVGFVNQPLRGTLKIVKTTDDGKVEGFAFRVSGVNGYDMTFTTDANGEILIEGLRIGEYVVTELENGAGEGYEIAEPVTVTLVANETLTVNVHNNKMTVDVPKTGDDSLTPWIILIAAGLAGIAGVGAYCYFGVYRKGKGGKRNEKA</sequence>
<name>A0A9D1G5R1_9FIRM</name>
<protein>
    <recommendedName>
        <fullName evidence="2">SpaA-like prealbumin fold domain-containing protein</fullName>
    </recommendedName>
</protein>
<feature type="transmembrane region" description="Helical" evidence="1">
    <location>
        <begin position="198"/>
        <end position="220"/>
    </location>
</feature>
<dbReference type="AlphaFoldDB" id="A0A9D1G5R1"/>
<dbReference type="SUPFAM" id="SSF49478">
    <property type="entry name" value="Cna protein B-type domain"/>
    <property type="match status" value="1"/>
</dbReference>
<keyword evidence="1" id="KW-0812">Transmembrane</keyword>
<keyword evidence="1" id="KW-0472">Membrane</keyword>
<accession>A0A9D1G5R1</accession>
<evidence type="ECO:0000313" key="4">
    <source>
        <dbReference type="Proteomes" id="UP000886876"/>
    </source>
</evidence>
<organism evidence="3 4">
    <name type="scientific">Candidatus Scatomorpha pullistercoris</name>
    <dbReference type="NCBI Taxonomy" id="2840929"/>
    <lineage>
        <taxon>Bacteria</taxon>
        <taxon>Bacillati</taxon>
        <taxon>Bacillota</taxon>
        <taxon>Clostridia</taxon>
        <taxon>Eubacteriales</taxon>
        <taxon>Candidatus Scatomorpha</taxon>
    </lineage>
</organism>
<dbReference type="EMBL" id="DVJS01000205">
    <property type="protein sequence ID" value="HIS97955.1"/>
    <property type="molecule type" value="Genomic_DNA"/>
</dbReference>